<feature type="domain" description="Macro" evidence="13">
    <location>
        <begin position="524"/>
        <end position="709"/>
    </location>
</feature>
<feature type="region of interest" description="Disordered" evidence="9">
    <location>
        <begin position="501"/>
        <end position="520"/>
    </location>
</feature>
<protein>
    <recommendedName>
        <fullName evidence="16">Expansin</fullName>
    </recommendedName>
</protein>
<evidence type="ECO:0000256" key="2">
    <source>
        <dbReference type="ARBA" id="ARBA00004191"/>
    </source>
</evidence>
<dbReference type="Pfam" id="PF01357">
    <property type="entry name" value="Expansin_C"/>
    <property type="match status" value="1"/>
</dbReference>
<feature type="chain" id="PRO_5035712899" description="Expansin" evidence="10">
    <location>
        <begin position="30"/>
        <end position="712"/>
    </location>
</feature>
<dbReference type="InterPro" id="IPR007118">
    <property type="entry name" value="Expan_Lol_pI"/>
</dbReference>
<dbReference type="PROSITE" id="PS51154">
    <property type="entry name" value="MACRO"/>
    <property type="match status" value="2"/>
</dbReference>
<evidence type="ECO:0000313" key="14">
    <source>
        <dbReference type="EMBL" id="CAE6041535.1"/>
    </source>
</evidence>
<keyword evidence="5" id="KW-0964">Secreted</keyword>
<dbReference type="Pfam" id="PF01661">
    <property type="entry name" value="Macro"/>
    <property type="match status" value="2"/>
</dbReference>
<dbReference type="PANTHER" id="PTHR11106">
    <property type="entry name" value="GANGLIOSIDE INDUCED DIFFERENTIATION ASSOCIATED PROTEIN 2-RELATED"/>
    <property type="match status" value="1"/>
</dbReference>
<dbReference type="InterPro" id="IPR002589">
    <property type="entry name" value="Macro_dom"/>
</dbReference>
<dbReference type="SUPFAM" id="SSF50685">
    <property type="entry name" value="Barwin-like endoglucanases"/>
    <property type="match status" value="1"/>
</dbReference>
<dbReference type="GO" id="GO:0009653">
    <property type="term" value="P:anatomical structure morphogenesis"/>
    <property type="evidence" value="ECO:0007669"/>
    <property type="project" value="UniProtKB-ARBA"/>
</dbReference>
<dbReference type="PROSITE" id="PS50843">
    <property type="entry name" value="EXPANSIN_CBD"/>
    <property type="match status" value="1"/>
</dbReference>
<dbReference type="SMART" id="SM00837">
    <property type="entry name" value="DPBB_1"/>
    <property type="match status" value="1"/>
</dbReference>
<dbReference type="PRINTS" id="PR01225">
    <property type="entry name" value="EXPANSNFAMLY"/>
</dbReference>
<proteinExistence type="inferred from homology"/>
<name>A0A8S2ACR9_ARAAE</name>
<dbReference type="InterPro" id="IPR009009">
    <property type="entry name" value="RlpA-like_DPBB"/>
</dbReference>
<dbReference type="CDD" id="cd02908">
    <property type="entry name" value="Macro_OAADPr_deacetylase"/>
    <property type="match status" value="2"/>
</dbReference>
<dbReference type="Gene3D" id="3.40.220.10">
    <property type="entry name" value="Leucine Aminopeptidase, subunit E, domain 1"/>
    <property type="match status" value="2"/>
</dbReference>
<keyword evidence="8" id="KW-0961">Cell wall biogenesis/degradation</keyword>
<organism evidence="14 15">
    <name type="scientific">Arabidopsis arenosa</name>
    <name type="common">Sand rock-cress</name>
    <name type="synonym">Cardaminopsis arenosa</name>
    <dbReference type="NCBI Taxonomy" id="38785"/>
    <lineage>
        <taxon>Eukaryota</taxon>
        <taxon>Viridiplantae</taxon>
        <taxon>Streptophyta</taxon>
        <taxon>Embryophyta</taxon>
        <taxon>Tracheophyta</taxon>
        <taxon>Spermatophyta</taxon>
        <taxon>Magnoliopsida</taxon>
        <taxon>eudicotyledons</taxon>
        <taxon>Gunneridae</taxon>
        <taxon>Pentapetalae</taxon>
        <taxon>rosids</taxon>
        <taxon>malvids</taxon>
        <taxon>Brassicales</taxon>
        <taxon>Brassicaceae</taxon>
        <taxon>Camelineae</taxon>
        <taxon>Arabidopsis</taxon>
    </lineage>
</organism>
<dbReference type="SUPFAM" id="SSF52949">
    <property type="entry name" value="Macro domain-like"/>
    <property type="match status" value="2"/>
</dbReference>
<dbReference type="InterPro" id="IPR007112">
    <property type="entry name" value="Expansin/allergen_DPBB_dom"/>
</dbReference>
<feature type="domain" description="Macro" evidence="13">
    <location>
        <begin position="260"/>
        <end position="445"/>
    </location>
</feature>
<dbReference type="Pfam" id="PF03330">
    <property type="entry name" value="DPBB_1"/>
    <property type="match status" value="1"/>
</dbReference>
<evidence type="ECO:0000259" key="12">
    <source>
        <dbReference type="PROSITE" id="PS50843"/>
    </source>
</evidence>
<evidence type="ECO:0000256" key="10">
    <source>
        <dbReference type="SAM" id="SignalP"/>
    </source>
</evidence>
<comment type="similarity">
    <text evidence="3">Belongs to the expansin family. Expansin A subfamily.</text>
</comment>
<dbReference type="InterPro" id="IPR043472">
    <property type="entry name" value="Macro_dom-like"/>
</dbReference>
<dbReference type="InterPro" id="IPR036908">
    <property type="entry name" value="RlpA-like_sf"/>
</dbReference>
<dbReference type="SUPFAM" id="SSF49590">
    <property type="entry name" value="PHL pollen allergen"/>
    <property type="match status" value="1"/>
</dbReference>
<evidence type="ECO:0000256" key="5">
    <source>
        <dbReference type="ARBA" id="ARBA00022525"/>
    </source>
</evidence>
<accession>A0A8S2ACR9</accession>
<evidence type="ECO:0000256" key="1">
    <source>
        <dbReference type="ARBA" id="ARBA00004170"/>
    </source>
</evidence>
<evidence type="ECO:0000256" key="6">
    <source>
        <dbReference type="ARBA" id="ARBA00022729"/>
    </source>
</evidence>
<dbReference type="PRINTS" id="PR01226">
    <property type="entry name" value="EXPANSIN"/>
</dbReference>
<dbReference type="FunFam" id="2.60.40.760:FF:000001">
    <property type="entry name" value="Expansin"/>
    <property type="match status" value="1"/>
</dbReference>
<dbReference type="PANTHER" id="PTHR11106:SF27">
    <property type="entry name" value="MACRO DOMAIN-CONTAINING PROTEIN"/>
    <property type="match status" value="1"/>
</dbReference>
<dbReference type="CDD" id="cd22274">
    <property type="entry name" value="DPBB_EXPA_N"/>
    <property type="match status" value="1"/>
</dbReference>
<keyword evidence="6 10" id="KW-0732">Signal</keyword>
<evidence type="ECO:0000256" key="3">
    <source>
        <dbReference type="ARBA" id="ARBA00005392"/>
    </source>
</evidence>
<gene>
    <name evidence="14" type="ORF">AARE701A_LOCUS11051</name>
</gene>
<comment type="subcellular location">
    <subcellularLocation>
        <location evidence="1">Membrane</location>
        <topology evidence="1">Peripheral membrane protein</topology>
    </subcellularLocation>
    <subcellularLocation>
        <location evidence="2">Secreted</location>
        <location evidence="2">Cell wall</location>
    </subcellularLocation>
</comment>
<reference evidence="14" key="1">
    <citation type="submission" date="2021-01" db="EMBL/GenBank/DDBJ databases">
        <authorList>
            <person name="Bezrukov I."/>
        </authorList>
    </citation>
    <scope>NUCLEOTIDE SEQUENCE</scope>
</reference>
<feature type="signal peptide" evidence="10">
    <location>
        <begin position="1"/>
        <end position="29"/>
    </location>
</feature>
<evidence type="ECO:0008006" key="16">
    <source>
        <dbReference type="Google" id="ProtNLM"/>
    </source>
</evidence>
<dbReference type="GO" id="GO:0016020">
    <property type="term" value="C:membrane"/>
    <property type="evidence" value="ECO:0007669"/>
    <property type="project" value="UniProtKB-SubCell"/>
</dbReference>
<dbReference type="Gene3D" id="2.40.40.10">
    <property type="entry name" value="RlpA-like domain"/>
    <property type="match status" value="1"/>
</dbReference>
<sequence>MSIKSASKYSIISIISLLSLSFFLQGTHGDDGGWQGGHATFYGGEDASGTMGGACGYGNLYGQGYGTNTAALSTALFNNGLTCGACYEMKCNDDPRWCLGSTITVTATNFCPPNPGLSNDNGGWCNPPLQHFDLAEPAFLQIAQYRAGIVPVSFRRVPCMKKGGIRFTINGHSYFNLVLISNVGGAGDVHAVSIKGSKTQSWQAMSRNWGQNWQSNSYMNDQSLSFQVTTSDGRTLVSNDVAPSNWQFGQTYQGVMVTDGKEVAFKLSDYCVLKISQGDITNWSVDGSSDAIVNPANERMLGGNGADGAIHDAAGPQLRAACYEVPEVSPGVRCPTGEARITRGFNLPASHVIHTVGPIYNAEKNPKKLLESAYKNSLRVAKENNIRYIAFTAISCGIFRYPLEEAASIAISTVKQFSKDFKEVHFVMFTEETYTVWLNKAKDLPPPPQGRNFSPSPKTTTTRFFIWSLPRLLHSSSILRPTSCSSRASLISATSLVASSSSTLSSPTRTSRLTTVSSSMPSGDEGAVFNLSDSSLLKIVKGDITKWSVDSSSDAIVTPANERMLGGGGADGAIHRAAGPQLRAACYEVPEVRPGVRCPTGEARITPGFNLPASRVIHAVGPIYDSDVNPQESLTNAYKNSLRVAKENNIKYIAFPAISCGIYGYPFDEAAAIGISTIKQFSNDFKEVHFVLFADDIFSVWVNKAKEVLQKA</sequence>
<feature type="compositionally biased region" description="Low complexity" evidence="9">
    <location>
        <begin position="501"/>
        <end position="519"/>
    </location>
</feature>
<dbReference type="Proteomes" id="UP000682877">
    <property type="component" value="Chromosome 4"/>
</dbReference>
<dbReference type="PROSITE" id="PS50842">
    <property type="entry name" value="EXPANSIN_EG45"/>
    <property type="match status" value="1"/>
</dbReference>
<evidence type="ECO:0000256" key="7">
    <source>
        <dbReference type="ARBA" id="ARBA00023136"/>
    </source>
</evidence>
<dbReference type="AlphaFoldDB" id="A0A8S2ACR9"/>
<feature type="domain" description="Expansin-like EG45" evidence="11">
    <location>
        <begin position="52"/>
        <end position="164"/>
    </location>
</feature>
<dbReference type="GO" id="GO:0009664">
    <property type="term" value="P:plant-type cell wall organization"/>
    <property type="evidence" value="ECO:0007669"/>
    <property type="project" value="InterPro"/>
</dbReference>
<dbReference type="Gene3D" id="2.60.40.760">
    <property type="entry name" value="Expansin, cellulose-binding-like domain"/>
    <property type="match status" value="1"/>
</dbReference>
<evidence type="ECO:0000256" key="8">
    <source>
        <dbReference type="ARBA" id="ARBA00023316"/>
    </source>
</evidence>
<dbReference type="SMART" id="SM00506">
    <property type="entry name" value="A1pp"/>
    <property type="match status" value="2"/>
</dbReference>
<dbReference type="FunFam" id="2.40.40.10:FF:000001">
    <property type="entry name" value="Expansin"/>
    <property type="match status" value="1"/>
</dbReference>
<keyword evidence="7" id="KW-0472">Membrane</keyword>
<evidence type="ECO:0000313" key="15">
    <source>
        <dbReference type="Proteomes" id="UP000682877"/>
    </source>
</evidence>
<dbReference type="InterPro" id="IPR007117">
    <property type="entry name" value="Expansin_CBD"/>
</dbReference>
<keyword evidence="4" id="KW-0134">Cell wall</keyword>
<evidence type="ECO:0000256" key="9">
    <source>
        <dbReference type="SAM" id="MobiDB-lite"/>
    </source>
</evidence>
<dbReference type="GO" id="GO:0005576">
    <property type="term" value="C:extracellular region"/>
    <property type="evidence" value="ECO:0007669"/>
    <property type="project" value="InterPro"/>
</dbReference>
<dbReference type="InterPro" id="IPR002963">
    <property type="entry name" value="Expansin"/>
</dbReference>
<evidence type="ECO:0000256" key="4">
    <source>
        <dbReference type="ARBA" id="ARBA00022512"/>
    </source>
</evidence>
<keyword evidence="15" id="KW-1185">Reference proteome</keyword>
<feature type="domain" description="Expansin-like CBD" evidence="12">
    <location>
        <begin position="174"/>
        <end position="254"/>
    </location>
</feature>
<dbReference type="InterPro" id="IPR036749">
    <property type="entry name" value="Expansin_CBD_sf"/>
</dbReference>
<evidence type="ECO:0000259" key="13">
    <source>
        <dbReference type="PROSITE" id="PS51154"/>
    </source>
</evidence>
<dbReference type="EMBL" id="LR999454">
    <property type="protein sequence ID" value="CAE6041535.1"/>
    <property type="molecule type" value="Genomic_DNA"/>
</dbReference>
<evidence type="ECO:0000259" key="11">
    <source>
        <dbReference type="PROSITE" id="PS50842"/>
    </source>
</evidence>